<comment type="caution">
    <text evidence="1">The sequence shown here is derived from an EMBL/GenBank/DDBJ whole genome shotgun (WGS) entry which is preliminary data.</text>
</comment>
<organism evidence="1 2">
    <name type="scientific">Paraburkholderia solitsugae</name>
    <dbReference type="NCBI Taxonomy" id="2675748"/>
    <lineage>
        <taxon>Bacteria</taxon>
        <taxon>Pseudomonadati</taxon>
        <taxon>Pseudomonadota</taxon>
        <taxon>Betaproteobacteria</taxon>
        <taxon>Burkholderiales</taxon>
        <taxon>Burkholderiaceae</taxon>
        <taxon>Paraburkholderia</taxon>
    </lineage>
</organism>
<gene>
    <name evidence="1" type="ORF">GNZ12_17445</name>
</gene>
<dbReference type="EMBL" id="WOEY01000066">
    <property type="protein sequence ID" value="NPT43067.1"/>
    <property type="molecule type" value="Genomic_DNA"/>
</dbReference>
<evidence type="ECO:0000313" key="1">
    <source>
        <dbReference type="EMBL" id="NPT43067.1"/>
    </source>
</evidence>
<name>A0ABX2BQ90_9BURK</name>
<keyword evidence="2" id="KW-1185">Reference proteome</keyword>
<accession>A0ABX2BQ90</accession>
<proteinExistence type="predicted"/>
<reference evidence="1 2" key="1">
    <citation type="submission" date="2019-11" db="EMBL/GenBank/DDBJ databases">
        <title>Metabolism of dissolved organic matter in forest soils.</title>
        <authorList>
            <person name="Cyle K.T."/>
            <person name="Wilhelm R.C."/>
            <person name="Martinez C.E."/>
        </authorList>
    </citation>
    <scope>NUCLEOTIDE SEQUENCE [LARGE SCALE GENOMIC DNA]</scope>
    <source>
        <strain evidence="1 2">1N</strain>
    </source>
</reference>
<protein>
    <submittedName>
        <fullName evidence="1">DUF3331 domain-containing protein</fullName>
    </submittedName>
</protein>
<sequence>MYSRQSPAPDMSHVHIEILERSDTTLTLRWVEPGRCHYGEQGRRCAKAWLRGSPAQAVSRVCYQLQRLPLSPCAFGRSRSST</sequence>
<dbReference type="Proteomes" id="UP000652198">
    <property type="component" value="Unassembled WGS sequence"/>
</dbReference>
<evidence type="ECO:0000313" key="2">
    <source>
        <dbReference type="Proteomes" id="UP000652198"/>
    </source>
</evidence>